<dbReference type="Proteomes" id="UP000327439">
    <property type="component" value="Chromosome D09"/>
</dbReference>
<organism evidence="1 2">
    <name type="scientific">Gossypium barbadense</name>
    <name type="common">Sea Island cotton</name>
    <name type="synonym">Hibiscus barbadensis</name>
    <dbReference type="NCBI Taxonomy" id="3634"/>
    <lineage>
        <taxon>Eukaryota</taxon>
        <taxon>Viridiplantae</taxon>
        <taxon>Streptophyta</taxon>
        <taxon>Embryophyta</taxon>
        <taxon>Tracheophyta</taxon>
        <taxon>Spermatophyta</taxon>
        <taxon>Magnoliopsida</taxon>
        <taxon>eudicotyledons</taxon>
        <taxon>Gunneridae</taxon>
        <taxon>Pentapetalae</taxon>
        <taxon>rosids</taxon>
        <taxon>malvids</taxon>
        <taxon>Malvales</taxon>
        <taxon>Malvaceae</taxon>
        <taxon>Malvoideae</taxon>
        <taxon>Gossypium</taxon>
    </lineage>
</organism>
<dbReference type="EMBL" id="CM018223">
    <property type="protein sequence ID" value="KAB2012089.1"/>
    <property type="molecule type" value="Genomic_DNA"/>
</dbReference>
<accession>A0A5J5PZW8</accession>
<dbReference type="AlphaFoldDB" id="A0A5J5PZW8"/>
<evidence type="ECO:0000313" key="2">
    <source>
        <dbReference type="Proteomes" id="UP000327439"/>
    </source>
</evidence>
<proteinExistence type="predicted"/>
<gene>
    <name evidence="1" type="ORF">ES319_D09G064600v1</name>
</gene>
<evidence type="ECO:0000313" key="1">
    <source>
        <dbReference type="EMBL" id="KAB2012089.1"/>
    </source>
</evidence>
<sequence>MVSEIIPVLSKIMEHKLNGTNYFNWSKIFQIYLRSIDKDVHLTNDPPINEKKQVWLRDDAKLFLQIWNSIDSE</sequence>
<name>A0A5J5PZW8_GOSBA</name>
<protein>
    <recommendedName>
        <fullName evidence="3">Retrotransposon Copia-like N-terminal domain-containing protein</fullName>
    </recommendedName>
</protein>
<dbReference type="OrthoDB" id="1002456at2759"/>
<keyword evidence="2" id="KW-1185">Reference proteome</keyword>
<evidence type="ECO:0008006" key="3">
    <source>
        <dbReference type="Google" id="ProtNLM"/>
    </source>
</evidence>
<feature type="non-terminal residue" evidence="1">
    <location>
        <position position="73"/>
    </location>
</feature>
<reference evidence="2" key="1">
    <citation type="journal article" date="2020" name="Nat. Genet.">
        <title>Genomic diversifications of five Gossypium allopolyploid species and their impact on cotton improvement.</title>
        <authorList>
            <person name="Chen Z.J."/>
            <person name="Sreedasyam A."/>
            <person name="Ando A."/>
            <person name="Song Q."/>
            <person name="De Santiago L.M."/>
            <person name="Hulse-Kemp A.M."/>
            <person name="Ding M."/>
            <person name="Ye W."/>
            <person name="Kirkbride R.C."/>
            <person name="Jenkins J."/>
            <person name="Plott C."/>
            <person name="Lovell J."/>
            <person name="Lin Y.M."/>
            <person name="Vaughn R."/>
            <person name="Liu B."/>
            <person name="Simpson S."/>
            <person name="Scheffler B.E."/>
            <person name="Wen L."/>
            <person name="Saski C.A."/>
            <person name="Grover C.E."/>
            <person name="Hu G."/>
            <person name="Conover J.L."/>
            <person name="Carlson J.W."/>
            <person name="Shu S."/>
            <person name="Boston L.B."/>
            <person name="Williams M."/>
            <person name="Peterson D.G."/>
            <person name="McGee K."/>
            <person name="Jones D.C."/>
            <person name="Wendel J.F."/>
            <person name="Stelly D.M."/>
            <person name="Grimwood J."/>
            <person name="Schmutz J."/>
        </authorList>
    </citation>
    <scope>NUCLEOTIDE SEQUENCE [LARGE SCALE GENOMIC DNA]</scope>
    <source>
        <strain evidence="2">cv. 3-79</strain>
    </source>
</reference>